<evidence type="ECO:0000313" key="1">
    <source>
        <dbReference type="EMBL" id="KXG75296.1"/>
    </source>
</evidence>
<evidence type="ECO:0000313" key="2">
    <source>
        <dbReference type="Proteomes" id="UP000070427"/>
    </source>
</evidence>
<comment type="caution">
    <text evidence="1">The sequence shown here is derived from an EMBL/GenBank/DDBJ whole genome shotgun (WGS) entry which is preliminary data.</text>
</comment>
<keyword evidence="2" id="KW-1185">Reference proteome</keyword>
<protein>
    <submittedName>
        <fullName evidence="1">Uncharacterized protein</fullName>
    </submittedName>
</protein>
<dbReference type="AlphaFoldDB" id="A0A140L421"/>
<dbReference type="Proteomes" id="UP000070427">
    <property type="component" value="Unassembled WGS sequence"/>
</dbReference>
<sequence length="79" mass="9094">MSKALEKVMDAVDIETFLVCDSEEEAKKISIQMMNELGFSDASIVFIQHLGPGARVRVRGYIYKPGDRYNWFYNKKNNS</sequence>
<organism evidence="1 2">
    <name type="scientific">Fervidicola ferrireducens</name>
    <dbReference type="NCBI Taxonomy" id="520764"/>
    <lineage>
        <taxon>Bacteria</taxon>
        <taxon>Bacillati</taxon>
        <taxon>Bacillota</taxon>
        <taxon>Clostridia</taxon>
        <taxon>Thermosediminibacterales</taxon>
        <taxon>Thermosediminibacteraceae</taxon>
        <taxon>Fervidicola</taxon>
    </lineage>
</organism>
<dbReference type="InParanoid" id="A0A140L421"/>
<reference evidence="1 2" key="1">
    <citation type="submission" date="2015-12" db="EMBL/GenBank/DDBJ databases">
        <title>Draft genome sequnece of Fervidicola ferrireducens strain Y170.</title>
        <authorList>
            <person name="Patel B.K."/>
        </authorList>
    </citation>
    <scope>NUCLEOTIDE SEQUENCE [LARGE SCALE GENOMIC DNA]</scope>
    <source>
        <strain evidence="1 2">Y170</strain>
    </source>
</reference>
<accession>A0A140L421</accession>
<dbReference type="RefSeq" id="WP_066354390.1">
    <property type="nucleotide sequence ID" value="NZ_LOED01000028.1"/>
</dbReference>
<dbReference type="OrthoDB" id="1684747at2"/>
<gene>
    <name evidence="1" type="ORF">AN618_19340</name>
</gene>
<name>A0A140L421_9FIRM</name>
<dbReference type="STRING" id="520764.AN618_19340"/>
<proteinExistence type="predicted"/>
<dbReference type="EMBL" id="LOED01000028">
    <property type="protein sequence ID" value="KXG75296.1"/>
    <property type="molecule type" value="Genomic_DNA"/>
</dbReference>